<evidence type="ECO:0000313" key="1">
    <source>
        <dbReference type="EMBL" id="EKZ1925734.1"/>
    </source>
</evidence>
<protein>
    <recommendedName>
        <fullName evidence="3">ATP-binding protein</fullName>
    </recommendedName>
</protein>
<dbReference type="EMBL" id="ABLTIR010000009">
    <property type="protein sequence ID" value="EKZ1925734.1"/>
    <property type="molecule type" value="Genomic_DNA"/>
</dbReference>
<evidence type="ECO:0000313" key="2">
    <source>
        <dbReference type="Proteomes" id="UP001225498"/>
    </source>
</evidence>
<organism evidence="1 2">
    <name type="scientific">Stenotrophomonas maltophilia</name>
    <name type="common">Pseudomonas maltophilia</name>
    <name type="synonym">Xanthomonas maltophilia</name>
    <dbReference type="NCBI Taxonomy" id="40324"/>
    <lineage>
        <taxon>Bacteria</taxon>
        <taxon>Pseudomonadati</taxon>
        <taxon>Pseudomonadota</taxon>
        <taxon>Gammaproteobacteria</taxon>
        <taxon>Lysobacterales</taxon>
        <taxon>Lysobacteraceae</taxon>
        <taxon>Stenotrophomonas</taxon>
        <taxon>Stenotrophomonas maltophilia group</taxon>
    </lineage>
</organism>
<reference evidence="1" key="1">
    <citation type="submission" date="2023-08" db="EMBL/GenBank/DDBJ databases">
        <authorList>
            <consortium name="Clinical and Environmental Microbiology Branch: Whole genome sequencing antimicrobial resistance pathogens in the healthcare setting"/>
        </authorList>
    </citation>
    <scope>NUCLEOTIDE SEQUENCE</scope>
    <source>
        <strain evidence="1">2023CJ-00293</strain>
    </source>
</reference>
<dbReference type="Proteomes" id="UP001225498">
    <property type="component" value="Unassembled WGS sequence"/>
</dbReference>
<dbReference type="AlphaFoldDB" id="A0AAI9CI02"/>
<sequence>MLAALTPVVVASVVRFRRESKSQSLDVGLDSLIPQFFWSSMIQLNSATHRSLLEMEDVIAQIAASDENDLNVGKGFASKRIGAFYDAARLQLLATWARHSPGRSLAFSGLNTVESVTTEWCDYAPGIVSLRLCQGMWIGDEFVDRRDALEPAFDKMVRTDGLNFPQLIKGRSLDFSCISGAKLQYLRPLFRARNPESVKGKQEMFDLLTALNAEVSKVDTLKVPDGFLEASSVFMSELLRNTQEHATRDCRGLPYVAHAEGFIISRTQLAGEVHERDFSGNPRLIDFWDREVGSGGGGALKSLQLSFFDTGPGIASRAAAKEVESMSLADEREILLASLKKNESTKKQTGAGNGYPEVLERLRQVGGLMSIRTGRLRVFQAFAPGEDRDIFEFEDWTARPLGPAAGTVVSIILPIRQ</sequence>
<comment type="caution">
    <text evidence="1">The sequence shown here is derived from an EMBL/GenBank/DDBJ whole genome shotgun (WGS) entry which is preliminary data.</text>
</comment>
<name>A0AAI9CI02_STEMA</name>
<accession>A0AAI9CI02</accession>
<proteinExistence type="predicted"/>
<dbReference type="RefSeq" id="WP_049450186.1">
    <property type="nucleotide sequence ID" value="NZ_JAOCKA010000003.1"/>
</dbReference>
<gene>
    <name evidence="1" type="ORF">REH87_000705</name>
</gene>
<evidence type="ECO:0008006" key="3">
    <source>
        <dbReference type="Google" id="ProtNLM"/>
    </source>
</evidence>